<reference evidence="2" key="1">
    <citation type="submission" date="2021-01" db="UniProtKB">
        <authorList>
            <consortium name="EnsemblMetazoa"/>
        </authorList>
    </citation>
    <scope>IDENTIFICATION</scope>
</reference>
<name>A0A7M5XGS6_9CNID</name>
<dbReference type="EnsemblMetazoa" id="CLYHEMT023279.1">
    <property type="protein sequence ID" value="CLYHEMP023279.1"/>
    <property type="gene ID" value="CLYHEMG023279"/>
</dbReference>
<organism evidence="2 3">
    <name type="scientific">Clytia hemisphaerica</name>
    <dbReference type="NCBI Taxonomy" id="252671"/>
    <lineage>
        <taxon>Eukaryota</taxon>
        <taxon>Metazoa</taxon>
        <taxon>Cnidaria</taxon>
        <taxon>Hydrozoa</taxon>
        <taxon>Hydroidolina</taxon>
        <taxon>Leptothecata</taxon>
        <taxon>Obeliida</taxon>
        <taxon>Clytiidae</taxon>
        <taxon>Clytia</taxon>
    </lineage>
</organism>
<dbReference type="Pfam" id="PF00583">
    <property type="entry name" value="Acetyltransf_1"/>
    <property type="match status" value="1"/>
</dbReference>
<accession>A0A7M5XGS6</accession>
<dbReference type="PROSITE" id="PS51186">
    <property type="entry name" value="GNAT"/>
    <property type="match status" value="1"/>
</dbReference>
<evidence type="ECO:0000313" key="2">
    <source>
        <dbReference type="EnsemblMetazoa" id="CLYHEMP023279.1"/>
    </source>
</evidence>
<dbReference type="InterPro" id="IPR000182">
    <property type="entry name" value="GNAT_dom"/>
</dbReference>
<protein>
    <recommendedName>
        <fullName evidence="1">N-acetyltransferase domain-containing protein</fullName>
    </recommendedName>
</protein>
<dbReference type="GO" id="GO:0016747">
    <property type="term" value="F:acyltransferase activity, transferring groups other than amino-acyl groups"/>
    <property type="evidence" value="ECO:0007669"/>
    <property type="project" value="InterPro"/>
</dbReference>
<dbReference type="AlphaFoldDB" id="A0A7M5XGS6"/>
<dbReference type="InterPro" id="IPR016181">
    <property type="entry name" value="Acyl_CoA_acyltransferase"/>
</dbReference>
<dbReference type="Proteomes" id="UP000594262">
    <property type="component" value="Unplaced"/>
</dbReference>
<evidence type="ECO:0000259" key="1">
    <source>
        <dbReference type="PROSITE" id="PS51186"/>
    </source>
</evidence>
<keyword evidence="3" id="KW-1185">Reference proteome</keyword>
<dbReference type="SUPFAM" id="SSF55729">
    <property type="entry name" value="Acyl-CoA N-acyltransferases (Nat)"/>
    <property type="match status" value="1"/>
</dbReference>
<sequence length="305" mass="35781">MDHLPRHRQQEYKEKLRRRVLEKNEQLLVPIMSTLTSPMTRKIVDIYTDNLNGDESTFIALTYPQPGEILKLFEGRDTISNDDYICLEDEFKKCKKMFQFWSADYDKQRDLHLKHMLDVYTKGSWILYTVTNMLEDLVKATGEKDSRFVFNYYFGIAANIIESRTFKEDFSVHHDYYIKPLTMEHFYGSVIENLREQFGREPTLRSDQLKISLLFGLFPGIFTKYSDKLVGWISLTYAGEIGSLYVDPKHRNNGLGHSLWYFIKRKAKQINVFSSGYVKQPRNEKGKSYVSFSGVLGFKQGMSKL</sequence>
<feature type="domain" description="N-acetyltransferase" evidence="1">
    <location>
        <begin position="176"/>
        <end position="305"/>
    </location>
</feature>
<dbReference type="Gene3D" id="3.40.630.30">
    <property type="match status" value="1"/>
</dbReference>
<dbReference type="CDD" id="cd04301">
    <property type="entry name" value="NAT_SF"/>
    <property type="match status" value="1"/>
</dbReference>
<proteinExistence type="predicted"/>
<evidence type="ECO:0000313" key="3">
    <source>
        <dbReference type="Proteomes" id="UP000594262"/>
    </source>
</evidence>